<name>A0A369W6H1_9HYPH</name>
<evidence type="ECO:0000256" key="2">
    <source>
        <dbReference type="ARBA" id="ARBA00022679"/>
    </source>
</evidence>
<organism evidence="5 6">
    <name type="scientific">Pelagibacterium lacus</name>
    <dbReference type="NCBI Taxonomy" id="2282655"/>
    <lineage>
        <taxon>Bacteria</taxon>
        <taxon>Pseudomonadati</taxon>
        <taxon>Pseudomonadota</taxon>
        <taxon>Alphaproteobacteria</taxon>
        <taxon>Hyphomicrobiales</taxon>
        <taxon>Devosiaceae</taxon>
        <taxon>Pelagibacterium</taxon>
    </lineage>
</organism>
<keyword evidence="2" id="KW-0808">Transferase</keyword>
<evidence type="ECO:0000313" key="6">
    <source>
        <dbReference type="Proteomes" id="UP000253759"/>
    </source>
</evidence>
<dbReference type="Pfam" id="PF05853">
    <property type="entry name" value="BKACE"/>
    <property type="match status" value="1"/>
</dbReference>
<gene>
    <name evidence="5" type="ORF">DVH29_03090</name>
</gene>
<comment type="caution">
    <text evidence="5">The sequence shown here is derived from an EMBL/GenBank/DDBJ whole genome shotgun (WGS) entry which is preliminary data.</text>
</comment>
<keyword evidence="3" id="KW-0479">Metal-binding</keyword>
<accession>A0A369W6H1</accession>
<dbReference type="EMBL" id="QQNH01000003">
    <property type="protein sequence ID" value="RDE09933.1"/>
    <property type="molecule type" value="Genomic_DNA"/>
</dbReference>
<proteinExistence type="predicted"/>
<dbReference type="Gene3D" id="3.20.20.70">
    <property type="entry name" value="Aldolase class I"/>
    <property type="match status" value="1"/>
</dbReference>
<dbReference type="Proteomes" id="UP000253759">
    <property type="component" value="Unassembled WGS sequence"/>
</dbReference>
<dbReference type="InterPro" id="IPR013785">
    <property type="entry name" value="Aldolase_TIM"/>
</dbReference>
<protein>
    <submittedName>
        <fullName evidence="5">3-keto-5-aminohexanoate cleavage protein</fullName>
    </submittedName>
</protein>
<keyword evidence="4" id="KW-0862">Zinc</keyword>
<dbReference type="GO" id="GO:0043720">
    <property type="term" value="F:3-keto-5-aminohexanoate cleavage activity"/>
    <property type="evidence" value="ECO:0007669"/>
    <property type="project" value="InterPro"/>
</dbReference>
<dbReference type="PANTHER" id="PTHR37418">
    <property type="entry name" value="3-KETO-5-AMINOHEXANOATE CLEAVAGE ENZYME-RELATED"/>
    <property type="match status" value="1"/>
</dbReference>
<dbReference type="InterPro" id="IPR008567">
    <property type="entry name" value="BKACE"/>
</dbReference>
<sequence length="313" mass="34507">MRVASFSLVRNWAVLAASVDKLIITVTCDSDSAFPGNPHNPTPKGMKAVVEEYHRGIDAGAAISHIHGPRRLDDAIQPDGTRLSTLDIPGWGEMAGMISADRDTIMQYGIASGRFPQRKELIRTYTPDMLSVAFVAHDECFDYDPNRIPKEIYGTHTRAELEEYCLLCAELGVKIEVEAFHTGGFWNAQRMIDKGILAAPAWITCFFGWKGGAWTPPTADAVVYMRSHLPKGSNWNASVMDPEEHWRVLSAVISQGGHVRVGMEDNPFLTSGEYARTNAELVEKIARIGRDMGREIASPAEAREIIGLPARGQ</sequence>
<evidence type="ECO:0000313" key="5">
    <source>
        <dbReference type="EMBL" id="RDE09933.1"/>
    </source>
</evidence>
<evidence type="ECO:0000256" key="3">
    <source>
        <dbReference type="ARBA" id="ARBA00022723"/>
    </source>
</evidence>
<keyword evidence="6" id="KW-1185">Reference proteome</keyword>
<reference evidence="6" key="1">
    <citation type="submission" date="2018-07" db="EMBL/GenBank/DDBJ databases">
        <authorList>
            <person name="Liu B.-T."/>
            <person name="Du Z."/>
        </authorList>
    </citation>
    <scope>NUCLEOTIDE SEQUENCE [LARGE SCALE GENOMIC DNA]</scope>
    <source>
        <strain evidence="6">XYN52</strain>
    </source>
</reference>
<evidence type="ECO:0000256" key="1">
    <source>
        <dbReference type="ARBA" id="ARBA00001947"/>
    </source>
</evidence>
<dbReference type="AlphaFoldDB" id="A0A369W6H1"/>
<dbReference type="GO" id="GO:0046872">
    <property type="term" value="F:metal ion binding"/>
    <property type="evidence" value="ECO:0007669"/>
    <property type="project" value="UniProtKB-KW"/>
</dbReference>
<dbReference type="PANTHER" id="PTHR37418:SF2">
    <property type="entry name" value="3-KETO-5-AMINOHEXANOATE CLEAVAGE ENZYME"/>
    <property type="match status" value="1"/>
</dbReference>
<evidence type="ECO:0000256" key="4">
    <source>
        <dbReference type="ARBA" id="ARBA00022833"/>
    </source>
</evidence>
<comment type="cofactor">
    <cofactor evidence="1">
        <name>Zn(2+)</name>
        <dbReference type="ChEBI" id="CHEBI:29105"/>
    </cofactor>
</comment>